<keyword evidence="3" id="KW-0203">Cytokinin biosynthesis</keyword>
<reference evidence="4 5" key="1">
    <citation type="submission" date="2017-05" db="EMBL/GenBank/DDBJ databases">
        <title>Complete and WGS of Bordetella genogroups.</title>
        <authorList>
            <person name="Spilker T."/>
            <person name="LiPuma J."/>
        </authorList>
    </citation>
    <scope>NUCLEOTIDE SEQUENCE [LARGE SCALE GENOMIC DNA]</scope>
    <source>
        <strain evidence="4 5">AU17164</strain>
    </source>
</reference>
<dbReference type="SUPFAM" id="SSF102405">
    <property type="entry name" value="MCP/YpsA-like"/>
    <property type="match status" value="1"/>
</dbReference>
<evidence type="ECO:0000256" key="1">
    <source>
        <dbReference type="ARBA" id="ARBA00000274"/>
    </source>
</evidence>
<sequence>MTLENICVYCGSNAGRQPVYAEAARAFGHELARRGLTLVYGGSSAGIMGILANAVLEEGGRVIGVIPEALVQKELAHRNLTEQHIVTSMHERKTLMAEKADAFVALPGGVGTLEEIFETWTWAQLGFHAKPCGLLNIAGYFDKLTAFLDHTVEEAFMRPQHRAMLAVESDPGRLLERFAGYAPPTVSKWIEPAK</sequence>
<protein>
    <recommendedName>
        <fullName evidence="3">Cytokinin riboside 5'-monophosphate phosphoribohydrolase</fullName>
        <ecNumber evidence="3">3.2.2.n1</ecNumber>
    </recommendedName>
</protein>
<dbReference type="PANTHER" id="PTHR31223">
    <property type="entry name" value="LOG FAMILY PROTEIN YJL055W"/>
    <property type="match status" value="1"/>
</dbReference>
<name>A0A1W6Z6X6_9BORD</name>
<evidence type="ECO:0000313" key="4">
    <source>
        <dbReference type="EMBL" id="ARP88849.1"/>
    </source>
</evidence>
<comment type="similarity">
    <text evidence="2 3">Belongs to the LOG family.</text>
</comment>
<dbReference type="Gene3D" id="3.40.50.450">
    <property type="match status" value="1"/>
</dbReference>
<dbReference type="GO" id="GO:0005829">
    <property type="term" value="C:cytosol"/>
    <property type="evidence" value="ECO:0007669"/>
    <property type="project" value="TreeGrafter"/>
</dbReference>
<keyword evidence="3" id="KW-0378">Hydrolase</keyword>
<dbReference type="Proteomes" id="UP000194139">
    <property type="component" value="Chromosome"/>
</dbReference>
<organism evidence="4 5">
    <name type="scientific">Bordetella genomosp. 9</name>
    <dbReference type="NCBI Taxonomy" id="1416803"/>
    <lineage>
        <taxon>Bacteria</taxon>
        <taxon>Pseudomonadati</taxon>
        <taxon>Pseudomonadota</taxon>
        <taxon>Betaproteobacteria</taxon>
        <taxon>Burkholderiales</taxon>
        <taxon>Alcaligenaceae</taxon>
        <taxon>Bordetella</taxon>
    </lineage>
</organism>
<evidence type="ECO:0000256" key="2">
    <source>
        <dbReference type="ARBA" id="ARBA00006763"/>
    </source>
</evidence>
<dbReference type="EC" id="3.2.2.n1" evidence="3"/>
<dbReference type="AlphaFoldDB" id="A0A1W6Z6X6"/>
<dbReference type="GO" id="GO:0008714">
    <property type="term" value="F:AMP nucleosidase activity"/>
    <property type="evidence" value="ECO:0007669"/>
    <property type="project" value="UniProtKB-EC"/>
</dbReference>
<dbReference type="InterPro" id="IPR005269">
    <property type="entry name" value="LOG"/>
</dbReference>
<dbReference type="PANTHER" id="PTHR31223:SF70">
    <property type="entry name" value="LOG FAMILY PROTEIN YJL055W"/>
    <property type="match status" value="1"/>
</dbReference>
<dbReference type="RefSeq" id="WP_086059624.1">
    <property type="nucleotide sequence ID" value="NZ_CP021109.1"/>
</dbReference>
<dbReference type="Pfam" id="PF03641">
    <property type="entry name" value="Lysine_decarbox"/>
    <property type="match status" value="1"/>
</dbReference>
<dbReference type="EMBL" id="CP021109">
    <property type="protein sequence ID" value="ARP88849.1"/>
    <property type="molecule type" value="Genomic_DNA"/>
</dbReference>
<keyword evidence="5" id="KW-1185">Reference proteome</keyword>
<dbReference type="OrthoDB" id="9801098at2"/>
<evidence type="ECO:0000313" key="5">
    <source>
        <dbReference type="Proteomes" id="UP000194139"/>
    </source>
</evidence>
<dbReference type="NCBIfam" id="TIGR00730">
    <property type="entry name" value="Rossman fold protein, TIGR00730 family"/>
    <property type="match status" value="1"/>
</dbReference>
<dbReference type="InterPro" id="IPR031100">
    <property type="entry name" value="LOG_fam"/>
</dbReference>
<accession>A0A1W6Z6X6</accession>
<comment type="catalytic activity">
    <reaction evidence="1">
        <text>AMP + H2O = D-ribose 5-phosphate + adenine</text>
        <dbReference type="Rhea" id="RHEA:20129"/>
        <dbReference type="ChEBI" id="CHEBI:15377"/>
        <dbReference type="ChEBI" id="CHEBI:16708"/>
        <dbReference type="ChEBI" id="CHEBI:78346"/>
        <dbReference type="ChEBI" id="CHEBI:456215"/>
        <dbReference type="EC" id="3.2.2.4"/>
    </reaction>
</comment>
<evidence type="ECO:0000256" key="3">
    <source>
        <dbReference type="RuleBase" id="RU363015"/>
    </source>
</evidence>
<dbReference type="GO" id="GO:0009691">
    <property type="term" value="P:cytokinin biosynthetic process"/>
    <property type="evidence" value="ECO:0007669"/>
    <property type="project" value="UniProtKB-UniRule"/>
</dbReference>
<gene>
    <name evidence="4" type="ORF">CAL13_19675</name>
</gene>
<proteinExistence type="inferred from homology"/>